<organism evidence="1 2">
    <name type="scientific">Portunus trituberculatus</name>
    <name type="common">Swimming crab</name>
    <name type="synonym">Neptunus trituberculatus</name>
    <dbReference type="NCBI Taxonomy" id="210409"/>
    <lineage>
        <taxon>Eukaryota</taxon>
        <taxon>Metazoa</taxon>
        <taxon>Ecdysozoa</taxon>
        <taxon>Arthropoda</taxon>
        <taxon>Crustacea</taxon>
        <taxon>Multicrustacea</taxon>
        <taxon>Malacostraca</taxon>
        <taxon>Eumalacostraca</taxon>
        <taxon>Eucarida</taxon>
        <taxon>Decapoda</taxon>
        <taxon>Pleocyemata</taxon>
        <taxon>Brachyura</taxon>
        <taxon>Eubrachyura</taxon>
        <taxon>Portunoidea</taxon>
        <taxon>Portunidae</taxon>
        <taxon>Portuninae</taxon>
        <taxon>Portunus</taxon>
    </lineage>
</organism>
<dbReference type="AlphaFoldDB" id="A0A5B7KFU8"/>
<keyword evidence="2" id="KW-1185">Reference proteome</keyword>
<proteinExistence type="predicted"/>
<reference evidence="1 2" key="1">
    <citation type="submission" date="2019-05" db="EMBL/GenBank/DDBJ databases">
        <title>Another draft genome of Portunus trituberculatus and its Hox gene families provides insights of decapod evolution.</title>
        <authorList>
            <person name="Jeong J.-H."/>
            <person name="Song I."/>
            <person name="Kim S."/>
            <person name="Choi T."/>
            <person name="Kim D."/>
            <person name="Ryu S."/>
            <person name="Kim W."/>
        </authorList>
    </citation>
    <scope>NUCLEOTIDE SEQUENCE [LARGE SCALE GENOMIC DNA]</scope>
    <source>
        <tissue evidence="1">Muscle</tissue>
    </source>
</reference>
<evidence type="ECO:0000313" key="1">
    <source>
        <dbReference type="EMBL" id="MPD03435.1"/>
    </source>
</evidence>
<sequence length="104" mass="11311">MDEALCVVIFLDQRQLLPFSVTEWTRMLDHSSICGEGSAGGKERQRGKIHALPTFNSKNEEEITGGKLVLLPTTLTTTTTATCSSTTINNNAAVITLRGKNFLV</sequence>
<protein>
    <submittedName>
        <fullName evidence="1">Uncharacterized protein</fullName>
    </submittedName>
</protein>
<evidence type="ECO:0000313" key="2">
    <source>
        <dbReference type="Proteomes" id="UP000324222"/>
    </source>
</evidence>
<dbReference type="EMBL" id="VSRR010136090">
    <property type="protein sequence ID" value="MPD03435.1"/>
    <property type="molecule type" value="Genomic_DNA"/>
</dbReference>
<comment type="caution">
    <text evidence="1">The sequence shown here is derived from an EMBL/GenBank/DDBJ whole genome shotgun (WGS) entry which is preliminary data.</text>
</comment>
<dbReference type="Proteomes" id="UP000324222">
    <property type="component" value="Unassembled WGS sequence"/>
</dbReference>
<name>A0A5B7KFU8_PORTR</name>
<gene>
    <name evidence="1" type="ORF">E2C01_099073</name>
</gene>
<accession>A0A5B7KFU8</accession>